<dbReference type="AlphaFoldDB" id="F6I2E0"/>
<proteinExistence type="predicted"/>
<organism evidence="2 3">
    <name type="scientific">Vitis vinifera</name>
    <name type="common">Grape</name>
    <dbReference type="NCBI Taxonomy" id="29760"/>
    <lineage>
        <taxon>Eukaryota</taxon>
        <taxon>Viridiplantae</taxon>
        <taxon>Streptophyta</taxon>
        <taxon>Embryophyta</taxon>
        <taxon>Tracheophyta</taxon>
        <taxon>Spermatophyta</taxon>
        <taxon>Magnoliopsida</taxon>
        <taxon>eudicotyledons</taxon>
        <taxon>Gunneridae</taxon>
        <taxon>Pentapetalae</taxon>
        <taxon>rosids</taxon>
        <taxon>Vitales</taxon>
        <taxon>Vitaceae</taxon>
        <taxon>Viteae</taxon>
        <taxon>Vitis</taxon>
    </lineage>
</organism>
<gene>
    <name evidence="2" type="ORF">VIT_00s0541g00010</name>
</gene>
<feature type="region of interest" description="Disordered" evidence="1">
    <location>
        <begin position="1"/>
        <end position="27"/>
    </location>
</feature>
<reference evidence="3" key="1">
    <citation type="journal article" date="2007" name="Nature">
        <title>The grapevine genome sequence suggests ancestral hexaploidization in major angiosperm phyla.</title>
        <authorList>
            <consortium name="The French-Italian Public Consortium for Grapevine Genome Characterization."/>
            <person name="Jaillon O."/>
            <person name="Aury J.-M."/>
            <person name="Noel B."/>
            <person name="Policriti A."/>
            <person name="Clepet C."/>
            <person name="Casagrande A."/>
            <person name="Choisne N."/>
            <person name="Aubourg S."/>
            <person name="Vitulo N."/>
            <person name="Jubin C."/>
            <person name="Vezzi A."/>
            <person name="Legeai F."/>
            <person name="Hugueney P."/>
            <person name="Dasilva C."/>
            <person name="Horner D."/>
            <person name="Mica E."/>
            <person name="Jublot D."/>
            <person name="Poulain J."/>
            <person name="Bruyere C."/>
            <person name="Billault A."/>
            <person name="Segurens B."/>
            <person name="Gouyvenoux M."/>
            <person name="Ugarte E."/>
            <person name="Cattonaro F."/>
            <person name="Anthouard V."/>
            <person name="Vico V."/>
            <person name="Del Fabbro C."/>
            <person name="Alaux M."/>
            <person name="Di Gaspero G."/>
            <person name="Dumas V."/>
            <person name="Felice N."/>
            <person name="Paillard S."/>
            <person name="Juman I."/>
            <person name="Moroldo M."/>
            <person name="Scalabrin S."/>
            <person name="Canaguier A."/>
            <person name="Le Clainche I."/>
            <person name="Malacrida G."/>
            <person name="Durand E."/>
            <person name="Pesole G."/>
            <person name="Laucou V."/>
            <person name="Chatelet P."/>
            <person name="Merdinoglu D."/>
            <person name="Delledonne M."/>
            <person name="Pezzotti M."/>
            <person name="Lecharny A."/>
            <person name="Scarpelli C."/>
            <person name="Artiguenave F."/>
            <person name="Pe M.E."/>
            <person name="Valle G."/>
            <person name="Morgante M."/>
            <person name="Caboche M."/>
            <person name="Adam-Blondon A.-F."/>
            <person name="Weissenbach J."/>
            <person name="Quetier F."/>
            <person name="Wincker P."/>
        </authorList>
    </citation>
    <scope>NUCLEOTIDE SEQUENCE [LARGE SCALE GENOMIC DNA]</scope>
    <source>
        <strain evidence="3">cv. Pinot noir / PN40024</strain>
    </source>
</reference>
<evidence type="ECO:0000256" key="1">
    <source>
        <dbReference type="SAM" id="MobiDB-lite"/>
    </source>
</evidence>
<dbReference type="InParanoid" id="F6I2E0"/>
<dbReference type="PANTHER" id="PTHR33696">
    <property type="entry name" value="T22J18.15-RELATED"/>
    <property type="match status" value="1"/>
</dbReference>
<accession>F6I2E0</accession>
<sequence length="162" mass="17966">MSHRKVRSQGSVPFSWEDSPGVSKAAHQECPANIGIYALNLPLPPSPPPSLPPSNSPPQVSIQNVKIPLPPCPDQPPLRRTSSKGLWGQEEDPFLAAYKECTKSVESAKKPKESKKGFGFGRRKCKFTFSCKHSCEVEDDSWMRLTHLPPLPKVRAKVRGLR</sequence>
<protein>
    <submittedName>
        <fullName evidence="2">Uncharacterized protein</fullName>
    </submittedName>
</protein>
<feature type="region of interest" description="Disordered" evidence="1">
    <location>
        <begin position="41"/>
        <end position="62"/>
    </location>
</feature>
<dbReference type="Proteomes" id="UP000009183">
    <property type="component" value="Unassembled WGS sequence, unordered"/>
</dbReference>
<evidence type="ECO:0000313" key="2">
    <source>
        <dbReference type="EMBL" id="CCB61107.1"/>
    </source>
</evidence>
<keyword evidence="3" id="KW-1185">Reference proteome</keyword>
<name>F6I2E0_VITVI</name>
<feature type="compositionally biased region" description="Pro residues" evidence="1">
    <location>
        <begin position="42"/>
        <end position="56"/>
    </location>
</feature>
<dbReference type="PaxDb" id="29760-VIT_00s0541g00010.t01"/>
<evidence type="ECO:0000313" key="3">
    <source>
        <dbReference type="Proteomes" id="UP000009183"/>
    </source>
</evidence>
<dbReference type="eggNOG" id="ENOG502S5G0">
    <property type="taxonomic scope" value="Eukaryota"/>
</dbReference>
<dbReference type="HOGENOM" id="CLU_146338_0_0_1"/>
<dbReference type="EMBL" id="FN596552">
    <property type="protein sequence ID" value="CCB61107.1"/>
    <property type="molecule type" value="Genomic_DNA"/>
</dbReference>
<dbReference type="PANTHER" id="PTHR33696:SF24">
    <property type="entry name" value="FLZ-TYPE DOMAIN-CONTAINING PROTEIN"/>
    <property type="match status" value="1"/>
</dbReference>